<accession>A0A3R7LNW6</accession>
<dbReference type="Proteomes" id="UP000238137">
    <property type="component" value="Unassembled WGS sequence"/>
</dbReference>
<protein>
    <submittedName>
        <fullName evidence="2">N-acetyltransferase</fullName>
    </submittedName>
</protein>
<evidence type="ECO:0000313" key="2">
    <source>
        <dbReference type="EMBL" id="RNF33770.1"/>
    </source>
</evidence>
<dbReference type="Gene3D" id="3.40.630.30">
    <property type="match status" value="2"/>
</dbReference>
<dbReference type="GO" id="GO:0016747">
    <property type="term" value="F:acyltransferase activity, transferring groups other than amino-acyl groups"/>
    <property type="evidence" value="ECO:0007669"/>
    <property type="project" value="InterPro"/>
</dbReference>
<organism evidence="2 3">
    <name type="scientific">Paracoccus methylarcula</name>
    <dbReference type="NCBI Taxonomy" id="72022"/>
    <lineage>
        <taxon>Bacteria</taxon>
        <taxon>Pseudomonadati</taxon>
        <taxon>Pseudomonadota</taxon>
        <taxon>Alphaproteobacteria</taxon>
        <taxon>Rhodobacterales</taxon>
        <taxon>Paracoccaceae</taxon>
        <taxon>Paracoccus</taxon>
    </lineage>
</organism>
<dbReference type="InterPro" id="IPR000182">
    <property type="entry name" value="GNAT_dom"/>
</dbReference>
<dbReference type="SUPFAM" id="SSF55729">
    <property type="entry name" value="Acyl-CoA N-acyltransferases (Nat)"/>
    <property type="match status" value="2"/>
</dbReference>
<evidence type="ECO:0000313" key="3">
    <source>
        <dbReference type="Proteomes" id="UP000238137"/>
    </source>
</evidence>
<dbReference type="Pfam" id="PF13302">
    <property type="entry name" value="Acetyltransf_3"/>
    <property type="match status" value="2"/>
</dbReference>
<dbReference type="PANTHER" id="PTHR43792">
    <property type="entry name" value="GNAT FAMILY, PUTATIVE (AFU_ORTHOLOGUE AFUA_3G00765)-RELATED-RELATED"/>
    <property type="match status" value="1"/>
</dbReference>
<evidence type="ECO:0000259" key="1">
    <source>
        <dbReference type="PROSITE" id="PS51186"/>
    </source>
</evidence>
<feature type="domain" description="N-acetyltransferase" evidence="1">
    <location>
        <begin position="195"/>
        <end position="348"/>
    </location>
</feature>
<feature type="domain" description="N-acetyltransferase" evidence="1">
    <location>
        <begin position="32"/>
        <end position="173"/>
    </location>
</feature>
<dbReference type="AlphaFoldDB" id="A0A3R7LNW6"/>
<dbReference type="OrthoDB" id="9804153at2"/>
<reference evidence="2" key="1">
    <citation type="submission" date="2018-05" db="EMBL/GenBank/DDBJ databases">
        <title>Reclassification of Methylarcula marina and Methylarcula terricola as Paracoccus methylarcula sp.nov., comb.nov. and Paracoccus terricola comb.nov.</title>
        <authorList>
            <person name="Shmareva M.N."/>
            <person name="Doronina N.V."/>
            <person name="Vasilenko O.V."/>
            <person name="Tarlachkov S.V."/>
            <person name="Trotsenko Y.A."/>
        </authorList>
    </citation>
    <scope>NUCLEOTIDE SEQUENCE [LARGE SCALE GENOMIC DNA]</scope>
    <source>
        <strain evidence="2">VKM B-2159</strain>
    </source>
</reference>
<keyword evidence="3" id="KW-1185">Reference proteome</keyword>
<dbReference type="InterPro" id="IPR051531">
    <property type="entry name" value="N-acetyltransferase"/>
</dbReference>
<comment type="caution">
    <text evidence="2">The sequence shown here is derived from an EMBL/GenBank/DDBJ whole genome shotgun (WGS) entry which is preliminary data.</text>
</comment>
<name>A0A3R7LNW6_9RHOB</name>
<gene>
    <name evidence="2" type="ORF">A7A09_014950</name>
</gene>
<sequence>MHCGWPRAKSRSRPAMARFVSSRRVDSMRERISLGRVYPEDCDAIVEAMRNPEMSRWLTSIPQPYEFGDAAQFVAEAGAEEYAIRVDGELAGMLRVADSFGIWIASRFQRQGIALRAAVLGLSRCFLAGSEGIDAVYLNGNHRSEMLLSRLGFRAKGQVTAWSRALAKELPATSLHLARADFAARHGIALDTPRLRIDGFRPSDLADLHRIVTRPEVARMLLRFAPDMSLQEVAPIFTKEALVPPMRLVIRHQGRVAGSVGMLPGDVPSIVYFLDPSLAGNGLGQEAVSAFVNEYLLRFDPPELQAEVFDDNPASARILRNLGFQRVEDIACPSLGREAAAPAGIYRWRRSH</sequence>
<dbReference type="PROSITE" id="PS51186">
    <property type="entry name" value="GNAT"/>
    <property type="match status" value="2"/>
</dbReference>
<proteinExistence type="predicted"/>
<dbReference type="InterPro" id="IPR016181">
    <property type="entry name" value="Acyl_CoA_acyltransferase"/>
</dbReference>
<dbReference type="EMBL" id="PXNQ02000009">
    <property type="protein sequence ID" value="RNF33770.1"/>
    <property type="molecule type" value="Genomic_DNA"/>
</dbReference>